<proteinExistence type="predicted"/>
<organism evidence="1 2">
    <name type="scientific">Candidatus Magasanikbacteria bacterium GW2011_GWA2_56_11</name>
    <dbReference type="NCBI Taxonomy" id="1619044"/>
    <lineage>
        <taxon>Bacteria</taxon>
        <taxon>Candidatus Magasanikiibacteriota</taxon>
    </lineage>
</organism>
<dbReference type="Proteomes" id="UP000033870">
    <property type="component" value="Unassembled WGS sequence"/>
</dbReference>
<dbReference type="EMBL" id="LCRX01000005">
    <property type="protein sequence ID" value="KKW42600.1"/>
    <property type="molecule type" value="Genomic_DNA"/>
</dbReference>
<comment type="caution">
    <text evidence="1">The sequence shown here is derived from an EMBL/GenBank/DDBJ whole genome shotgun (WGS) entry which is preliminary data.</text>
</comment>
<evidence type="ECO:0000313" key="1">
    <source>
        <dbReference type="EMBL" id="KKW42600.1"/>
    </source>
</evidence>
<reference evidence="1 2" key="1">
    <citation type="journal article" date="2015" name="Nature">
        <title>rRNA introns, odd ribosomes, and small enigmatic genomes across a large radiation of phyla.</title>
        <authorList>
            <person name="Brown C.T."/>
            <person name="Hug L.A."/>
            <person name="Thomas B.C."/>
            <person name="Sharon I."/>
            <person name="Castelle C.J."/>
            <person name="Singh A."/>
            <person name="Wilkins M.J."/>
            <person name="Williams K.H."/>
            <person name="Banfield J.F."/>
        </authorList>
    </citation>
    <scope>NUCLEOTIDE SEQUENCE [LARGE SCALE GENOMIC DNA]</scope>
</reference>
<gene>
    <name evidence="1" type="ORF">UY92_C0005G0022</name>
</gene>
<accession>A0A0G1YHE5</accession>
<name>A0A0G1YHE5_9BACT</name>
<dbReference type="AlphaFoldDB" id="A0A0G1YHE5"/>
<protein>
    <submittedName>
        <fullName evidence="1">Uncharacterized protein</fullName>
    </submittedName>
</protein>
<sequence length="275" mass="30740">MKRSIIVLLFLAGCGAGVYTAKSAAEVIRELPDISPVFRPQTVADAFTRLIDFVGLDLPESHWTAEVRFHELNYVARDEAFALLLGVELGGTEIIYCERMGDEGCTAKDVDLHWRRQGVLEALRTYLKDPAVLKAAYEMFRQPALDLIGATKLVPRLKKHLAAEVAPCFRPIPAEMAAAERLRLEHETAYWESNKLFRQCTVRFGYDAPECAAASQTRTKKGEALDVAENATRVMVDQAGLDLYAFQWRGRRHAEGGDALVRAWGEIIADFADRL</sequence>
<evidence type="ECO:0000313" key="2">
    <source>
        <dbReference type="Proteomes" id="UP000033870"/>
    </source>
</evidence>